<keyword evidence="12" id="KW-0007">Acetylation</keyword>
<dbReference type="Pfam" id="PF01928">
    <property type="entry name" value="CYTH"/>
    <property type="match status" value="1"/>
</dbReference>
<comment type="function">
    <text evidence="2">Hydrolase highly specific for thiamine triphosphate (ThTP).</text>
</comment>
<comment type="catalytic activity">
    <reaction evidence="13">
        <text>thiamine triphosphate + H2O = thiamine diphosphate + phosphate + H(+)</text>
        <dbReference type="Rhea" id="RHEA:11744"/>
        <dbReference type="ChEBI" id="CHEBI:15377"/>
        <dbReference type="ChEBI" id="CHEBI:15378"/>
        <dbReference type="ChEBI" id="CHEBI:43474"/>
        <dbReference type="ChEBI" id="CHEBI:58937"/>
        <dbReference type="ChEBI" id="CHEBI:58938"/>
        <dbReference type="EC" id="3.6.1.28"/>
    </reaction>
</comment>
<dbReference type="GO" id="GO:0006772">
    <property type="term" value="P:thiamine metabolic process"/>
    <property type="evidence" value="ECO:0007669"/>
    <property type="project" value="InterPro"/>
</dbReference>
<evidence type="ECO:0000256" key="12">
    <source>
        <dbReference type="ARBA" id="ARBA00022990"/>
    </source>
</evidence>
<dbReference type="GO" id="GO:0042357">
    <property type="term" value="P:thiamine diphosphate metabolic process"/>
    <property type="evidence" value="ECO:0007669"/>
    <property type="project" value="TreeGrafter"/>
</dbReference>
<evidence type="ECO:0000256" key="13">
    <source>
        <dbReference type="ARBA" id="ARBA00048194"/>
    </source>
</evidence>
<reference evidence="15" key="2">
    <citation type="submission" date="2023-06" db="EMBL/GenBank/DDBJ databases">
        <authorList>
            <consortium name="Lawrence Berkeley National Laboratory"/>
            <person name="Haridas S."/>
            <person name="Hensen N."/>
            <person name="Bonometti L."/>
            <person name="Westerberg I."/>
            <person name="Brannstrom I.O."/>
            <person name="Guillou S."/>
            <person name="Cros-Aarteil S."/>
            <person name="Calhoun S."/>
            <person name="Kuo A."/>
            <person name="Mondo S."/>
            <person name="Pangilinan J."/>
            <person name="Riley R."/>
            <person name="Labutti K."/>
            <person name="Andreopoulos B."/>
            <person name="Lipzen A."/>
            <person name="Chen C."/>
            <person name="Yanf M."/>
            <person name="Daum C."/>
            <person name="Ng V."/>
            <person name="Clum A."/>
            <person name="Steindorff A."/>
            <person name="Ohm R."/>
            <person name="Martin F."/>
            <person name="Silar P."/>
            <person name="Natvig D."/>
            <person name="Lalanne C."/>
            <person name="Gautier V."/>
            <person name="Ament-Velasquez S.L."/>
            <person name="Kruys A."/>
            <person name="Hutchinson M.I."/>
            <person name="Powell A.J."/>
            <person name="Barry K."/>
            <person name="Miller A.N."/>
            <person name="Grigoriev I.V."/>
            <person name="Debuchy R."/>
            <person name="Gladieux P."/>
            <person name="Thoren M.H."/>
            <person name="Johannesson H."/>
        </authorList>
    </citation>
    <scope>NUCLEOTIDE SEQUENCE</scope>
    <source>
        <strain evidence="15">CBS 958.72</strain>
    </source>
</reference>
<comment type="subunit">
    <text evidence="5">Monomer.</text>
</comment>
<evidence type="ECO:0000256" key="1">
    <source>
        <dbReference type="ARBA" id="ARBA00001946"/>
    </source>
</evidence>
<evidence type="ECO:0000256" key="6">
    <source>
        <dbReference type="ARBA" id="ARBA00012378"/>
    </source>
</evidence>
<evidence type="ECO:0000256" key="2">
    <source>
        <dbReference type="ARBA" id="ARBA00002106"/>
    </source>
</evidence>
<comment type="caution">
    <text evidence="15">The sequence shown here is derived from an EMBL/GenBank/DDBJ whole genome shotgun (WGS) entry which is preliminary data.</text>
</comment>
<dbReference type="AlphaFoldDB" id="A0AAE0KB99"/>
<dbReference type="PANTHER" id="PTHR14586:SF1">
    <property type="entry name" value="THIAMINE-TRIPHOSPHATASE"/>
    <property type="match status" value="1"/>
</dbReference>
<dbReference type="InterPro" id="IPR012177">
    <property type="entry name" value="ThTPase_euk"/>
</dbReference>
<evidence type="ECO:0000256" key="4">
    <source>
        <dbReference type="ARBA" id="ARBA00008181"/>
    </source>
</evidence>
<keyword evidence="8" id="KW-0963">Cytoplasm</keyword>
<dbReference type="Gene3D" id="2.40.320.10">
    <property type="entry name" value="Hypothetical Protein Pfu-838710-001"/>
    <property type="match status" value="1"/>
</dbReference>
<evidence type="ECO:0000256" key="3">
    <source>
        <dbReference type="ARBA" id="ARBA00004496"/>
    </source>
</evidence>
<dbReference type="InterPro" id="IPR023577">
    <property type="entry name" value="CYTH_domain"/>
</dbReference>
<dbReference type="PANTHER" id="PTHR14586">
    <property type="entry name" value="THIAMINE-TRIPHOSPHATASE"/>
    <property type="match status" value="1"/>
</dbReference>
<keyword evidence="16" id="KW-1185">Reference proteome</keyword>
<evidence type="ECO:0000313" key="15">
    <source>
        <dbReference type="EMBL" id="KAK3372967.1"/>
    </source>
</evidence>
<keyword evidence="11" id="KW-0460">Magnesium</keyword>
<comment type="subcellular location">
    <subcellularLocation>
        <location evidence="3">Cytoplasm</location>
    </subcellularLocation>
</comment>
<evidence type="ECO:0000256" key="11">
    <source>
        <dbReference type="ARBA" id="ARBA00022842"/>
    </source>
</evidence>
<dbReference type="InterPro" id="IPR039582">
    <property type="entry name" value="THTPA"/>
</dbReference>
<dbReference type="SUPFAM" id="SSF55154">
    <property type="entry name" value="CYTH-like phosphatases"/>
    <property type="match status" value="1"/>
</dbReference>
<organism evidence="15 16">
    <name type="scientific">Lasiosphaeria ovina</name>
    <dbReference type="NCBI Taxonomy" id="92902"/>
    <lineage>
        <taxon>Eukaryota</taxon>
        <taxon>Fungi</taxon>
        <taxon>Dikarya</taxon>
        <taxon>Ascomycota</taxon>
        <taxon>Pezizomycotina</taxon>
        <taxon>Sordariomycetes</taxon>
        <taxon>Sordariomycetidae</taxon>
        <taxon>Sordariales</taxon>
        <taxon>Lasiosphaeriaceae</taxon>
        <taxon>Lasiosphaeria</taxon>
    </lineage>
</organism>
<feature type="domain" description="CYTH" evidence="14">
    <location>
        <begin position="16"/>
        <end position="156"/>
    </location>
</feature>
<evidence type="ECO:0000256" key="8">
    <source>
        <dbReference type="ARBA" id="ARBA00022490"/>
    </source>
</evidence>
<comment type="cofactor">
    <cofactor evidence="1">
        <name>Mg(2+)</name>
        <dbReference type="ChEBI" id="CHEBI:18420"/>
    </cofactor>
</comment>
<dbReference type="GO" id="GO:0050333">
    <property type="term" value="F:thiamine triphosphate phosphatase activity"/>
    <property type="evidence" value="ECO:0007669"/>
    <property type="project" value="UniProtKB-EC"/>
</dbReference>
<evidence type="ECO:0000256" key="10">
    <source>
        <dbReference type="ARBA" id="ARBA00022801"/>
    </source>
</evidence>
<proteinExistence type="inferred from homology"/>
<sequence>MASRLAPKPLASCVLEVERKFRTLAVRELTQYGGKPPFRSLSRLPAKTIQDSYYDRSDVLSAAGAWVRNRDGKWQAKLRLGGDFTNSCFEELEDARDIAACVRRLAGIQGTEADCFGLLPMAAFSTRREAWLADSEFLIVLDSMDFCHEVGEVELQQVLGGRPMSEVQKKATMEEMDNRIVAFMKRYSWAFAPGHPTGKLMAYFERKRASVP</sequence>
<dbReference type="GO" id="GO:0005737">
    <property type="term" value="C:cytoplasm"/>
    <property type="evidence" value="ECO:0007669"/>
    <property type="project" value="UniProtKB-SubCell"/>
</dbReference>
<gene>
    <name evidence="15" type="ORF">B0T24DRAFT_621894</name>
</gene>
<evidence type="ECO:0000313" key="16">
    <source>
        <dbReference type="Proteomes" id="UP001287356"/>
    </source>
</evidence>
<dbReference type="GO" id="GO:0000287">
    <property type="term" value="F:magnesium ion binding"/>
    <property type="evidence" value="ECO:0007669"/>
    <property type="project" value="TreeGrafter"/>
</dbReference>
<dbReference type="InterPro" id="IPR033469">
    <property type="entry name" value="CYTH-like_dom_sf"/>
</dbReference>
<comment type="similarity">
    <text evidence="4">Belongs to the ThTPase family.</text>
</comment>
<dbReference type="CDD" id="cd07758">
    <property type="entry name" value="ThTPase"/>
    <property type="match status" value="1"/>
</dbReference>
<dbReference type="EMBL" id="JAULSN010000004">
    <property type="protein sequence ID" value="KAK3372967.1"/>
    <property type="molecule type" value="Genomic_DNA"/>
</dbReference>
<keyword evidence="10" id="KW-0378">Hydrolase</keyword>
<accession>A0AAE0KB99</accession>
<name>A0AAE0KB99_9PEZI</name>
<dbReference type="EC" id="3.6.1.28" evidence="6"/>
<evidence type="ECO:0000256" key="9">
    <source>
        <dbReference type="ARBA" id="ARBA00022723"/>
    </source>
</evidence>
<reference evidence="15" key="1">
    <citation type="journal article" date="2023" name="Mol. Phylogenet. Evol.">
        <title>Genome-scale phylogeny and comparative genomics of the fungal order Sordariales.</title>
        <authorList>
            <person name="Hensen N."/>
            <person name="Bonometti L."/>
            <person name="Westerberg I."/>
            <person name="Brannstrom I.O."/>
            <person name="Guillou S."/>
            <person name="Cros-Aarteil S."/>
            <person name="Calhoun S."/>
            <person name="Haridas S."/>
            <person name="Kuo A."/>
            <person name="Mondo S."/>
            <person name="Pangilinan J."/>
            <person name="Riley R."/>
            <person name="LaButti K."/>
            <person name="Andreopoulos B."/>
            <person name="Lipzen A."/>
            <person name="Chen C."/>
            <person name="Yan M."/>
            <person name="Daum C."/>
            <person name="Ng V."/>
            <person name="Clum A."/>
            <person name="Steindorff A."/>
            <person name="Ohm R.A."/>
            <person name="Martin F."/>
            <person name="Silar P."/>
            <person name="Natvig D.O."/>
            <person name="Lalanne C."/>
            <person name="Gautier V."/>
            <person name="Ament-Velasquez S.L."/>
            <person name="Kruys A."/>
            <person name="Hutchinson M.I."/>
            <person name="Powell A.J."/>
            <person name="Barry K."/>
            <person name="Miller A.N."/>
            <person name="Grigoriev I.V."/>
            <person name="Debuchy R."/>
            <person name="Gladieux P."/>
            <person name="Hiltunen Thoren M."/>
            <person name="Johannesson H."/>
        </authorList>
    </citation>
    <scope>NUCLEOTIDE SEQUENCE</scope>
    <source>
        <strain evidence="15">CBS 958.72</strain>
    </source>
</reference>
<dbReference type="Proteomes" id="UP001287356">
    <property type="component" value="Unassembled WGS sequence"/>
</dbReference>
<keyword evidence="9" id="KW-0479">Metal-binding</keyword>
<evidence type="ECO:0000256" key="5">
    <source>
        <dbReference type="ARBA" id="ARBA00011245"/>
    </source>
</evidence>
<protein>
    <recommendedName>
        <fullName evidence="7">Thiamine-triphosphatase</fullName>
        <ecNumber evidence="6">3.6.1.28</ecNumber>
    </recommendedName>
</protein>
<evidence type="ECO:0000259" key="14">
    <source>
        <dbReference type="Pfam" id="PF01928"/>
    </source>
</evidence>
<evidence type="ECO:0000256" key="7">
    <source>
        <dbReference type="ARBA" id="ARBA00020088"/>
    </source>
</evidence>